<keyword evidence="2" id="KW-1185">Reference proteome</keyword>
<feature type="non-terminal residue" evidence="1">
    <location>
        <position position="115"/>
    </location>
</feature>
<name>A0A6A0A592_HAELA</name>
<organism evidence="1 2">
    <name type="scientific">Haematococcus lacustris</name>
    <name type="common">Green alga</name>
    <name type="synonym">Haematococcus pluvialis</name>
    <dbReference type="NCBI Taxonomy" id="44745"/>
    <lineage>
        <taxon>Eukaryota</taxon>
        <taxon>Viridiplantae</taxon>
        <taxon>Chlorophyta</taxon>
        <taxon>core chlorophytes</taxon>
        <taxon>Chlorophyceae</taxon>
        <taxon>CS clade</taxon>
        <taxon>Chlamydomonadales</taxon>
        <taxon>Haematococcaceae</taxon>
        <taxon>Haematococcus</taxon>
    </lineage>
</organism>
<gene>
    <name evidence="1" type="ORF">HaLaN_26026</name>
</gene>
<evidence type="ECO:0000313" key="1">
    <source>
        <dbReference type="EMBL" id="GFH27664.1"/>
    </source>
</evidence>
<dbReference type="Proteomes" id="UP000485058">
    <property type="component" value="Unassembled WGS sequence"/>
</dbReference>
<evidence type="ECO:0000313" key="2">
    <source>
        <dbReference type="Proteomes" id="UP000485058"/>
    </source>
</evidence>
<proteinExistence type="predicted"/>
<reference evidence="1 2" key="1">
    <citation type="submission" date="2020-02" db="EMBL/GenBank/DDBJ databases">
        <title>Draft genome sequence of Haematococcus lacustris strain NIES-144.</title>
        <authorList>
            <person name="Morimoto D."/>
            <person name="Nakagawa S."/>
            <person name="Yoshida T."/>
            <person name="Sawayama S."/>
        </authorList>
    </citation>
    <scope>NUCLEOTIDE SEQUENCE [LARGE SCALE GENOMIC DNA]</scope>
    <source>
        <strain evidence="1 2">NIES-144</strain>
    </source>
</reference>
<sequence>MDTVLPKIAAGVLSKAPTEKNCSATRAILNCASPAPLRDRHKLTPSTTHQSIRTSTLECRRLSQLGAMKASLAALLSFVAVLQAVQPAAAQFLNASIVVVSQTKTFTPADCNYVA</sequence>
<comment type="caution">
    <text evidence="1">The sequence shown here is derived from an EMBL/GenBank/DDBJ whole genome shotgun (WGS) entry which is preliminary data.</text>
</comment>
<protein>
    <submittedName>
        <fullName evidence="1">Uncharacterized protein</fullName>
    </submittedName>
</protein>
<dbReference type="AlphaFoldDB" id="A0A6A0A592"/>
<accession>A0A6A0A592</accession>
<dbReference type="EMBL" id="BLLF01003568">
    <property type="protein sequence ID" value="GFH27664.1"/>
    <property type="molecule type" value="Genomic_DNA"/>
</dbReference>